<organism evidence="2 3">
    <name type="scientific">Natrialba hulunbeirensis JCM 10989</name>
    <dbReference type="NCBI Taxonomy" id="1227493"/>
    <lineage>
        <taxon>Archaea</taxon>
        <taxon>Methanobacteriati</taxon>
        <taxon>Methanobacteriota</taxon>
        <taxon>Stenosarchaea group</taxon>
        <taxon>Halobacteria</taxon>
        <taxon>Halobacteriales</taxon>
        <taxon>Natrialbaceae</taxon>
        <taxon>Natrialba</taxon>
    </lineage>
</organism>
<dbReference type="AlphaFoldDB" id="M0A532"/>
<dbReference type="RefSeq" id="WP_006652565.1">
    <property type="nucleotide sequence ID" value="NZ_AOIM01000015.1"/>
</dbReference>
<dbReference type="EMBL" id="AOIM01000015">
    <property type="protein sequence ID" value="ELY92992.1"/>
    <property type="molecule type" value="Genomic_DNA"/>
</dbReference>
<keyword evidence="1" id="KW-0812">Transmembrane</keyword>
<evidence type="ECO:0000313" key="2">
    <source>
        <dbReference type="EMBL" id="ELY92992.1"/>
    </source>
</evidence>
<feature type="transmembrane region" description="Helical" evidence="1">
    <location>
        <begin position="49"/>
        <end position="71"/>
    </location>
</feature>
<comment type="caution">
    <text evidence="2">The sequence shown here is derived from an EMBL/GenBank/DDBJ whole genome shotgun (WGS) entry which is preliminary data.</text>
</comment>
<keyword evidence="1" id="KW-1133">Transmembrane helix</keyword>
<protein>
    <submittedName>
        <fullName evidence="2">Solute carrier family 5 (Low affinity glucose cotransporter), member 4-like protein</fullName>
    </submittedName>
</protein>
<gene>
    <name evidence="2" type="ORF">C483_06670</name>
</gene>
<keyword evidence="3" id="KW-1185">Reference proteome</keyword>
<reference evidence="2 3" key="1">
    <citation type="journal article" date="2014" name="PLoS Genet.">
        <title>Phylogenetically driven sequencing of extremely halophilic archaea reveals strategies for static and dynamic osmo-response.</title>
        <authorList>
            <person name="Becker E.A."/>
            <person name="Seitzer P.M."/>
            <person name="Tritt A."/>
            <person name="Larsen D."/>
            <person name="Krusor M."/>
            <person name="Yao A.I."/>
            <person name="Wu D."/>
            <person name="Madern D."/>
            <person name="Eisen J.A."/>
            <person name="Darling A.E."/>
            <person name="Facciotti M.T."/>
        </authorList>
    </citation>
    <scope>NUCLEOTIDE SEQUENCE [LARGE SCALE GENOMIC DNA]</scope>
    <source>
        <strain evidence="2 3">JCM 10989</strain>
    </source>
</reference>
<name>M0A532_9EURY</name>
<sequence>MELSPEEYGAYWRASIRVAMGIVIVFLGTQAVVSPLLTHPNLPAVGLGIFLFVAIVFVGSFLAMLGIARVVRTAMDAELRG</sequence>
<accession>M0A532</accession>
<feature type="transmembrane region" description="Helical" evidence="1">
    <location>
        <begin position="18"/>
        <end position="37"/>
    </location>
</feature>
<evidence type="ECO:0000256" key="1">
    <source>
        <dbReference type="SAM" id="Phobius"/>
    </source>
</evidence>
<evidence type="ECO:0000313" key="3">
    <source>
        <dbReference type="Proteomes" id="UP000011519"/>
    </source>
</evidence>
<dbReference type="PATRIC" id="fig|1227493.4.peg.1317"/>
<keyword evidence="1" id="KW-0472">Membrane</keyword>
<proteinExistence type="predicted"/>
<dbReference type="Proteomes" id="UP000011519">
    <property type="component" value="Unassembled WGS sequence"/>
</dbReference>
<dbReference type="OrthoDB" id="195327at2157"/>